<reference evidence="2 3" key="1">
    <citation type="submission" date="2019-07" db="EMBL/GenBank/DDBJ databases">
        <title>De Novo Assembly of kiwifruit Actinidia rufa.</title>
        <authorList>
            <person name="Sugita-Konishi S."/>
            <person name="Sato K."/>
            <person name="Mori E."/>
            <person name="Abe Y."/>
            <person name="Kisaki G."/>
            <person name="Hamano K."/>
            <person name="Suezawa K."/>
            <person name="Otani M."/>
            <person name="Fukuda T."/>
            <person name="Manabe T."/>
            <person name="Gomi K."/>
            <person name="Tabuchi M."/>
            <person name="Akimitsu K."/>
            <person name="Kataoka I."/>
        </authorList>
    </citation>
    <scope>NUCLEOTIDE SEQUENCE [LARGE SCALE GENOMIC DNA]</scope>
    <source>
        <strain evidence="3">cv. Fuchu</strain>
    </source>
</reference>
<evidence type="ECO:0000313" key="2">
    <source>
        <dbReference type="EMBL" id="GFY93948.1"/>
    </source>
</evidence>
<sequence length="359" mass="39950">MGGGTMNTCGVMGMRESLDDSREDSGIRSGWGAIVARGPEEEQGSGHGTIWVGATSLSGSVINVTPRTNLMKPTTTLKKPTGKSHGQKKAHRSRDMDCTRLWLLDYAAAGLSGYWIVRLLMCAQLLDYVSLHDCARRLAVLDGTKPGLHGDCWQRWTAWGLACTRPGLRWTVQRRTRQGCTRVDCVRVGRLGSRRNQQTLHVLTKGKFEQVGKESSLVTALADKQALQIIQLTYLRRLQSRHQYPLFETTRYLLGERDGKYSSSSDLEVGIFHVDLYIMDGKTLSEKEIHQPGDTGLNLSPQKADWIPDLHRRDWTASSPSTAQLPRHLGQCHPRTLALMGSRKPVTRASVMGLDPNSF</sequence>
<dbReference type="EMBL" id="BJWL01000009">
    <property type="protein sequence ID" value="GFY93948.1"/>
    <property type="molecule type" value="Genomic_DNA"/>
</dbReference>
<accession>A0A7J0F5F7</accession>
<feature type="compositionally biased region" description="Basic residues" evidence="1">
    <location>
        <begin position="80"/>
        <end position="92"/>
    </location>
</feature>
<evidence type="ECO:0000313" key="3">
    <source>
        <dbReference type="Proteomes" id="UP000585474"/>
    </source>
</evidence>
<evidence type="ECO:0000256" key="1">
    <source>
        <dbReference type="SAM" id="MobiDB-lite"/>
    </source>
</evidence>
<feature type="region of interest" description="Disordered" evidence="1">
    <location>
        <begin position="71"/>
        <end position="92"/>
    </location>
</feature>
<gene>
    <name evidence="2" type="ORF">Acr_09g0003940</name>
</gene>
<keyword evidence="3" id="KW-1185">Reference proteome</keyword>
<protein>
    <submittedName>
        <fullName evidence="2">Uncharacterized protein</fullName>
    </submittedName>
</protein>
<name>A0A7J0F5F7_9ERIC</name>
<dbReference type="Proteomes" id="UP000585474">
    <property type="component" value="Unassembled WGS sequence"/>
</dbReference>
<dbReference type="AlphaFoldDB" id="A0A7J0F5F7"/>
<proteinExistence type="predicted"/>
<comment type="caution">
    <text evidence="2">The sequence shown here is derived from an EMBL/GenBank/DDBJ whole genome shotgun (WGS) entry which is preliminary data.</text>
</comment>
<organism evidence="2 3">
    <name type="scientific">Actinidia rufa</name>
    <dbReference type="NCBI Taxonomy" id="165716"/>
    <lineage>
        <taxon>Eukaryota</taxon>
        <taxon>Viridiplantae</taxon>
        <taxon>Streptophyta</taxon>
        <taxon>Embryophyta</taxon>
        <taxon>Tracheophyta</taxon>
        <taxon>Spermatophyta</taxon>
        <taxon>Magnoliopsida</taxon>
        <taxon>eudicotyledons</taxon>
        <taxon>Gunneridae</taxon>
        <taxon>Pentapetalae</taxon>
        <taxon>asterids</taxon>
        <taxon>Ericales</taxon>
        <taxon>Actinidiaceae</taxon>
        <taxon>Actinidia</taxon>
    </lineage>
</organism>